<evidence type="ECO:0000313" key="5">
    <source>
        <dbReference type="WBParaSite" id="GPUH_0000238001-mRNA-1"/>
    </source>
</evidence>
<feature type="compositionally biased region" description="Polar residues" evidence="1">
    <location>
        <begin position="92"/>
        <end position="103"/>
    </location>
</feature>
<keyword evidence="2" id="KW-0472">Membrane</keyword>
<accession>A0A183D0Y4</accession>
<dbReference type="WBParaSite" id="GPUH_0000238001-mRNA-1">
    <property type="protein sequence ID" value="GPUH_0000238001-mRNA-1"/>
    <property type="gene ID" value="GPUH_0000238001"/>
</dbReference>
<name>A0A183D0Y4_9BILA</name>
<protein>
    <submittedName>
        <fullName evidence="5">Transmembrane protein</fullName>
    </submittedName>
</protein>
<reference evidence="5" key="1">
    <citation type="submission" date="2016-06" db="UniProtKB">
        <authorList>
            <consortium name="WormBaseParasite"/>
        </authorList>
    </citation>
    <scope>IDENTIFICATION</scope>
</reference>
<keyword evidence="4" id="KW-1185">Reference proteome</keyword>
<dbReference type="AlphaFoldDB" id="A0A183D0Y4"/>
<evidence type="ECO:0000313" key="4">
    <source>
        <dbReference type="Proteomes" id="UP000271098"/>
    </source>
</evidence>
<keyword evidence="2" id="KW-1133">Transmembrane helix</keyword>
<dbReference type="OrthoDB" id="10638223at2759"/>
<dbReference type="Proteomes" id="UP000271098">
    <property type="component" value="Unassembled WGS sequence"/>
</dbReference>
<evidence type="ECO:0000256" key="1">
    <source>
        <dbReference type="SAM" id="MobiDB-lite"/>
    </source>
</evidence>
<reference evidence="3 4" key="2">
    <citation type="submission" date="2018-11" db="EMBL/GenBank/DDBJ databases">
        <authorList>
            <consortium name="Pathogen Informatics"/>
        </authorList>
    </citation>
    <scope>NUCLEOTIDE SEQUENCE [LARGE SCALE GENOMIC DNA]</scope>
</reference>
<feature type="transmembrane region" description="Helical" evidence="2">
    <location>
        <begin position="6"/>
        <end position="30"/>
    </location>
</feature>
<sequence>MWSTPGAIVLVMALLAPVICIVFGVLLYNVRQRQNSKIIKVAHGKFMDTSRRIFNEQRVQKSRLYYDPATAISAASDEDEYTPLKTKRDGNRTPSVNSSKSFTLTRDTGTMQNLYSREDGLVDETSAVSSFRGASIECGVAANGKLYDNLPETSSRTLRAVPTSTVNVRSITSAHEDESQFWLPGNVSASKASNGGIILSNCAMGAPSEMQLSELQCAEDLMQARAITETGADGSSRNSHVCSSADSCFLRTFKSHTPNTTTSFMCSPFSRMLPVTSDEDIRHACYCE</sequence>
<evidence type="ECO:0000256" key="2">
    <source>
        <dbReference type="SAM" id="Phobius"/>
    </source>
</evidence>
<evidence type="ECO:0000313" key="3">
    <source>
        <dbReference type="EMBL" id="VDK33771.1"/>
    </source>
</evidence>
<dbReference type="EMBL" id="UYRT01003518">
    <property type="protein sequence ID" value="VDK33771.1"/>
    <property type="molecule type" value="Genomic_DNA"/>
</dbReference>
<gene>
    <name evidence="3" type="ORF">GPUH_LOCUS2375</name>
</gene>
<organism evidence="5">
    <name type="scientific">Gongylonema pulchrum</name>
    <dbReference type="NCBI Taxonomy" id="637853"/>
    <lineage>
        <taxon>Eukaryota</taxon>
        <taxon>Metazoa</taxon>
        <taxon>Ecdysozoa</taxon>
        <taxon>Nematoda</taxon>
        <taxon>Chromadorea</taxon>
        <taxon>Rhabditida</taxon>
        <taxon>Spirurina</taxon>
        <taxon>Spiruromorpha</taxon>
        <taxon>Spiruroidea</taxon>
        <taxon>Gongylonematidae</taxon>
        <taxon>Gongylonema</taxon>
    </lineage>
</organism>
<proteinExistence type="predicted"/>
<keyword evidence="2" id="KW-0812">Transmembrane</keyword>
<feature type="region of interest" description="Disordered" evidence="1">
    <location>
        <begin position="77"/>
        <end position="103"/>
    </location>
</feature>